<feature type="domain" description="Zn(2)-C6 fungal-type" evidence="11">
    <location>
        <begin position="138"/>
        <end position="167"/>
    </location>
</feature>
<dbReference type="GO" id="GO:0008270">
    <property type="term" value="F:zinc ion binding"/>
    <property type="evidence" value="ECO:0007669"/>
    <property type="project" value="UniProtKB-KW"/>
</dbReference>
<dbReference type="SMART" id="SM00066">
    <property type="entry name" value="GAL4"/>
    <property type="match status" value="1"/>
</dbReference>
<evidence type="ECO:0000256" key="1">
    <source>
        <dbReference type="ARBA" id="ARBA00004123"/>
    </source>
</evidence>
<proteinExistence type="predicted"/>
<dbReference type="PANTHER" id="PTHR40626:SF3">
    <property type="entry name" value="TRANSCRIPTION FACTOR WITH C2H2 AND ZN(2)-CYS(6) DNA BINDING DOMAIN (EUROFUNG)-RELATED"/>
    <property type="match status" value="1"/>
</dbReference>
<keyword evidence="4" id="KW-0863">Zinc-finger</keyword>
<dbReference type="PROSITE" id="PS50048">
    <property type="entry name" value="ZN2_CY6_FUNGAL_2"/>
    <property type="match status" value="1"/>
</dbReference>
<comment type="subcellular location">
    <subcellularLocation>
        <location evidence="1">Nucleus</location>
    </subcellularLocation>
</comment>
<reference evidence="12 13" key="1">
    <citation type="submission" date="2015-01" db="EMBL/GenBank/DDBJ databases">
        <title>The Genome Sequence of Capronia semiimmersa CBS27337.</title>
        <authorList>
            <consortium name="The Broad Institute Genomics Platform"/>
            <person name="Cuomo C."/>
            <person name="de Hoog S."/>
            <person name="Gorbushina A."/>
            <person name="Stielow B."/>
            <person name="Teixiera M."/>
            <person name="Abouelleil A."/>
            <person name="Chapman S.B."/>
            <person name="Priest M."/>
            <person name="Young S.K."/>
            <person name="Wortman J."/>
            <person name="Nusbaum C."/>
            <person name="Birren B."/>
        </authorList>
    </citation>
    <scope>NUCLEOTIDE SEQUENCE [LARGE SCALE GENOMIC DNA]</scope>
    <source>
        <strain evidence="12 13">CBS 27337</strain>
    </source>
</reference>
<dbReference type="GO" id="GO:0006351">
    <property type="term" value="P:DNA-templated transcription"/>
    <property type="evidence" value="ECO:0007669"/>
    <property type="project" value="InterPro"/>
</dbReference>
<keyword evidence="13" id="KW-1185">Reference proteome</keyword>
<dbReference type="Gene3D" id="4.10.240.10">
    <property type="entry name" value="Zn(2)-C6 fungal-type DNA-binding domain"/>
    <property type="match status" value="1"/>
</dbReference>
<evidence type="ECO:0000256" key="9">
    <source>
        <dbReference type="ARBA" id="ARBA00023242"/>
    </source>
</evidence>
<keyword evidence="9" id="KW-0539">Nucleus</keyword>
<feature type="region of interest" description="Disordered" evidence="10">
    <location>
        <begin position="166"/>
        <end position="185"/>
    </location>
</feature>
<evidence type="ECO:0000313" key="12">
    <source>
        <dbReference type="EMBL" id="KIW69394.1"/>
    </source>
</evidence>
<keyword evidence="5" id="KW-0862">Zinc</keyword>
<dbReference type="GO" id="GO:0000785">
    <property type="term" value="C:chromatin"/>
    <property type="evidence" value="ECO:0007669"/>
    <property type="project" value="TreeGrafter"/>
</dbReference>
<organism evidence="12 13">
    <name type="scientific">Phialophora macrospora</name>
    <dbReference type="NCBI Taxonomy" id="1851006"/>
    <lineage>
        <taxon>Eukaryota</taxon>
        <taxon>Fungi</taxon>
        <taxon>Dikarya</taxon>
        <taxon>Ascomycota</taxon>
        <taxon>Pezizomycotina</taxon>
        <taxon>Eurotiomycetes</taxon>
        <taxon>Chaetothyriomycetidae</taxon>
        <taxon>Chaetothyriales</taxon>
        <taxon>Herpotrichiellaceae</taxon>
        <taxon>Phialophora</taxon>
    </lineage>
</organism>
<gene>
    <name evidence="12" type="ORF">PV04_05273</name>
</gene>
<dbReference type="EMBL" id="KN846958">
    <property type="protein sequence ID" value="KIW69394.1"/>
    <property type="molecule type" value="Genomic_DNA"/>
</dbReference>
<feature type="compositionally biased region" description="Polar residues" evidence="10">
    <location>
        <begin position="167"/>
        <end position="176"/>
    </location>
</feature>
<dbReference type="GO" id="GO:0000981">
    <property type="term" value="F:DNA-binding transcription factor activity, RNA polymerase II-specific"/>
    <property type="evidence" value="ECO:0007669"/>
    <property type="project" value="InterPro"/>
</dbReference>
<evidence type="ECO:0000256" key="10">
    <source>
        <dbReference type="SAM" id="MobiDB-lite"/>
    </source>
</evidence>
<dbReference type="GO" id="GO:0005634">
    <property type="term" value="C:nucleus"/>
    <property type="evidence" value="ECO:0007669"/>
    <property type="project" value="UniProtKB-SubCell"/>
</dbReference>
<evidence type="ECO:0000259" key="11">
    <source>
        <dbReference type="PROSITE" id="PS50048"/>
    </source>
</evidence>
<dbReference type="HOGENOM" id="CLU_012538_2_1_1"/>
<dbReference type="InterPro" id="IPR007219">
    <property type="entry name" value="XnlR_reg_dom"/>
</dbReference>
<feature type="region of interest" description="Disordered" evidence="10">
    <location>
        <begin position="191"/>
        <end position="235"/>
    </location>
</feature>
<dbReference type="Pfam" id="PF04082">
    <property type="entry name" value="Fungal_trans"/>
    <property type="match status" value="1"/>
</dbReference>
<keyword evidence="6" id="KW-0805">Transcription regulation</keyword>
<dbReference type="InterPro" id="IPR036864">
    <property type="entry name" value="Zn2-C6_fun-type_DNA-bd_sf"/>
</dbReference>
<dbReference type="SUPFAM" id="SSF57701">
    <property type="entry name" value="Zn2/Cys6 DNA-binding domain"/>
    <property type="match status" value="1"/>
</dbReference>
<evidence type="ECO:0000256" key="6">
    <source>
        <dbReference type="ARBA" id="ARBA00023015"/>
    </source>
</evidence>
<name>A0A0D2GBF4_9EURO</name>
<evidence type="ECO:0000313" key="13">
    <source>
        <dbReference type="Proteomes" id="UP000054266"/>
    </source>
</evidence>
<evidence type="ECO:0000256" key="5">
    <source>
        <dbReference type="ARBA" id="ARBA00022833"/>
    </source>
</evidence>
<dbReference type="STRING" id="5601.A0A0D2GBF4"/>
<protein>
    <recommendedName>
        <fullName evidence="11">Zn(2)-C6 fungal-type domain-containing protein</fullName>
    </recommendedName>
</protein>
<evidence type="ECO:0000256" key="2">
    <source>
        <dbReference type="ARBA" id="ARBA00022723"/>
    </source>
</evidence>
<keyword evidence="2" id="KW-0479">Metal-binding</keyword>
<keyword evidence="8" id="KW-0804">Transcription</keyword>
<dbReference type="PANTHER" id="PTHR40626">
    <property type="entry name" value="MIP31509P"/>
    <property type="match status" value="1"/>
</dbReference>
<evidence type="ECO:0000256" key="4">
    <source>
        <dbReference type="ARBA" id="ARBA00022771"/>
    </source>
</evidence>
<feature type="region of interest" description="Disordered" evidence="10">
    <location>
        <begin position="691"/>
        <end position="718"/>
    </location>
</feature>
<evidence type="ECO:0000256" key="3">
    <source>
        <dbReference type="ARBA" id="ARBA00022737"/>
    </source>
</evidence>
<dbReference type="CDD" id="cd12148">
    <property type="entry name" value="fungal_TF_MHR"/>
    <property type="match status" value="1"/>
</dbReference>
<evidence type="ECO:0000256" key="7">
    <source>
        <dbReference type="ARBA" id="ARBA00023125"/>
    </source>
</evidence>
<dbReference type="AlphaFoldDB" id="A0A0D2GBF4"/>
<dbReference type="CDD" id="cd00067">
    <property type="entry name" value="GAL4"/>
    <property type="match status" value="1"/>
</dbReference>
<keyword evidence="7" id="KW-0238">DNA-binding</keyword>
<evidence type="ECO:0000256" key="8">
    <source>
        <dbReference type="ARBA" id="ARBA00023163"/>
    </source>
</evidence>
<sequence length="748" mass="84188">MIWPRSTLAIRPRCTVMTQVQALPCPCPQPASYNDIRGDWGAYWFIDSLRPRGYRTRLANDSRRNGASPSMAGPVSVPIMYQVFRAKGAYASPSTATRRTKTLHLQFLLQVLQAQFRCKERGGAPVPEGQSKGRKRSSCLSCVKLRTKCDQETPCTRCQELGKECVRSSSPQTTQEGPRPKSRDAIPIHHLLNAPDGDDLVPRFPIRDTPSVTGGDEEDAAVNEAEDSSEASHWSEDYEQNDVFAGAPLPDFEGVSFDSFFGGFESLTFGSYPLVHDISQLASGPIIVPPSAMMLETRAYEIRQILLNTANEIAAENPENAQLALLVPNIELLTHVEIDNCLNSFFHNYHRHCPIIHQPSFQPTLAPEALVLACVALGAMYSDPGKVAWMKSLLDVIERYIFSLPAMRDEYFSTMGYLQMADEEALNYHFQTFQGAYLFVVVQYFSGNLAGRRRARRQRFCTVLNMARYFGLPTAQHASALAMTDEMAFQRWVRDECRIRTMNVLLALDSAMGIFNNVPPRVNYCELDLQLPCHAGSFQLTSYAEMMQRSAFPRARMKLIDAFQKLFVQPNELKAAYQHETLCTWDMLYLIHVLFTHCWQHLFGNPLNRISPTSLTPEPHLVYEPMKTALTNWKTLWDEVHAKLPRSTVSEMGFETSADSYWTLVKMIVMKFEYKKRAPSTASTANGVVAPHASHVGMKRETGVDDDRMSESSFNSRAGRGASPILDFMPLEADCDSQGAHLRKILSR</sequence>
<dbReference type="Pfam" id="PF00172">
    <property type="entry name" value="Zn_clus"/>
    <property type="match status" value="1"/>
</dbReference>
<dbReference type="InterPro" id="IPR001138">
    <property type="entry name" value="Zn2Cys6_DnaBD"/>
</dbReference>
<accession>A0A0D2GBF4</accession>
<feature type="compositionally biased region" description="Basic and acidic residues" evidence="10">
    <location>
        <begin position="698"/>
        <end position="710"/>
    </location>
</feature>
<dbReference type="InterPro" id="IPR051059">
    <property type="entry name" value="VerF-like"/>
</dbReference>
<dbReference type="GO" id="GO:0000978">
    <property type="term" value="F:RNA polymerase II cis-regulatory region sequence-specific DNA binding"/>
    <property type="evidence" value="ECO:0007669"/>
    <property type="project" value="InterPro"/>
</dbReference>
<feature type="compositionally biased region" description="Acidic residues" evidence="10">
    <location>
        <begin position="215"/>
        <end position="229"/>
    </location>
</feature>
<keyword evidence="3" id="KW-0677">Repeat</keyword>
<dbReference type="Proteomes" id="UP000054266">
    <property type="component" value="Unassembled WGS sequence"/>
</dbReference>